<reference evidence="2" key="1">
    <citation type="submission" date="2014-09" db="EMBL/GenBank/DDBJ databases">
        <authorList>
            <person name="Magalhaes I.L.F."/>
            <person name="Oliveira U."/>
            <person name="Santos F.R."/>
            <person name="Vidigal T.H.D.A."/>
            <person name="Brescovit A.D."/>
            <person name="Santos A.J."/>
        </authorList>
    </citation>
    <scope>NUCLEOTIDE SEQUENCE</scope>
    <source>
        <tissue evidence="2">Shoot tissue taken approximately 20 cm above the soil surface</tissue>
    </source>
</reference>
<evidence type="ECO:0000256" key="1">
    <source>
        <dbReference type="SAM" id="MobiDB-lite"/>
    </source>
</evidence>
<proteinExistence type="predicted"/>
<accession>A0A0A8ZGR3</accession>
<dbReference type="EMBL" id="GBRH01259899">
    <property type="protein sequence ID" value="JAD37996.1"/>
    <property type="molecule type" value="Transcribed_RNA"/>
</dbReference>
<protein>
    <submittedName>
        <fullName evidence="2">Uncharacterized protein</fullName>
    </submittedName>
</protein>
<dbReference type="AlphaFoldDB" id="A0A0A8ZGR3"/>
<evidence type="ECO:0000313" key="2">
    <source>
        <dbReference type="EMBL" id="JAD37996.1"/>
    </source>
</evidence>
<reference evidence="2" key="2">
    <citation type="journal article" date="2015" name="Data Brief">
        <title>Shoot transcriptome of the giant reed, Arundo donax.</title>
        <authorList>
            <person name="Barrero R.A."/>
            <person name="Guerrero F.D."/>
            <person name="Moolhuijzen P."/>
            <person name="Goolsby J.A."/>
            <person name="Tidwell J."/>
            <person name="Bellgard S.E."/>
            <person name="Bellgard M.I."/>
        </authorList>
    </citation>
    <scope>NUCLEOTIDE SEQUENCE</scope>
    <source>
        <tissue evidence="2">Shoot tissue taken approximately 20 cm above the soil surface</tissue>
    </source>
</reference>
<sequence>MRSRASRPWTSPAPTASARGSICHRRTSARTGAAGGGRSCPCCSTSTAARS</sequence>
<name>A0A0A8ZGR3_ARUDO</name>
<feature type="region of interest" description="Disordered" evidence="1">
    <location>
        <begin position="1"/>
        <end position="51"/>
    </location>
</feature>
<organism evidence="2">
    <name type="scientific">Arundo donax</name>
    <name type="common">Giant reed</name>
    <name type="synonym">Donax arundinaceus</name>
    <dbReference type="NCBI Taxonomy" id="35708"/>
    <lineage>
        <taxon>Eukaryota</taxon>
        <taxon>Viridiplantae</taxon>
        <taxon>Streptophyta</taxon>
        <taxon>Embryophyta</taxon>
        <taxon>Tracheophyta</taxon>
        <taxon>Spermatophyta</taxon>
        <taxon>Magnoliopsida</taxon>
        <taxon>Liliopsida</taxon>
        <taxon>Poales</taxon>
        <taxon>Poaceae</taxon>
        <taxon>PACMAD clade</taxon>
        <taxon>Arundinoideae</taxon>
        <taxon>Arundineae</taxon>
        <taxon>Arundo</taxon>
    </lineage>
</organism>